<evidence type="ECO:0000313" key="5">
    <source>
        <dbReference type="Proteomes" id="UP000574317"/>
    </source>
</evidence>
<comment type="caution">
    <text evidence="4">The sequence shown here is derived from an EMBL/GenBank/DDBJ whole genome shotgun (WGS) entry which is preliminary data.</text>
</comment>
<dbReference type="PANTHER" id="PTHR24321:SF12">
    <property type="entry name" value="SHORT-CHAIN DEHYDROGENASE_REDUCTASE FAMILY, PUTATIVE (AFU_ORTHOLOGUE AFUA_5G14340)-RELATED"/>
    <property type="match status" value="1"/>
</dbReference>
<accession>A0A8H5I8J6</accession>
<dbReference type="EMBL" id="JAAOAO010000782">
    <property type="protein sequence ID" value="KAF5531483.1"/>
    <property type="molecule type" value="Genomic_DNA"/>
</dbReference>
<dbReference type="Gene3D" id="3.40.50.720">
    <property type="entry name" value="NAD(P)-binding Rossmann-like Domain"/>
    <property type="match status" value="1"/>
</dbReference>
<dbReference type="Proteomes" id="UP000574317">
    <property type="component" value="Unassembled WGS sequence"/>
</dbReference>
<evidence type="ECO:0000313" key="4">
    <source>
        <dbReference type="EMBL" id="KAF5531483.1"/>
    </source>
</evidence>
<dbReference type="PANTHER" id="PTHR24321">
    <property type="entry name" value="DEHYDROGENASES, SHORT CHAIN"/>
    <property type="match status" value="1"/>
</dbReference>
<dbReference type="FunFam" id="3.40.50.720:FF:000084">
    <property type="entry name" value="Short-chain dehydrogenase reductase"/>
    <property type="match status" value="1"/>
</dbReference>
<dbReference type="InterPro" id="IPR036291">
    <property type="entry name" value="NAD(P)-bd_dom_sf"/>
</dbReference>
<dbReference type="PRINTS" id="PR00081">
    <property type="entry name" value="GDHRDH"/>
</dbReference>
<proteinExistence type="inferred from homology"/>
<sequence length="319" mass="34286">MGRHLFRDIVAAALKDQVKWCDKAILLSLSLYTLVALPSASHDTCIQHLINSVRMTILLRGSAFITGAASGIGQQTAIAFAQHGVTQLALADINQDALDISARSLKKQFPHVHVLPVHLNVRNSMQVKEGIAKTIGKFGRLDIAVNNAGISGSGRKTHELDDDEWLGILDVNLQGVYRCQKEELGVMVNQEDLGPRVGRGRIINVGSIFAVVAPNNQDHTAYTTAKHGIIGLTKADANSYGPLGIRINAICPGYVETPLLTSIMSRDPDSPLAVDLSRTPLKRLATMEEVADAIVLLASPMNSYMQGASMICDGGFTSN</sequence>
<dbReference type="SUPFAM" id="SSF51735">
    <property type="entry name" value="NAD(P)-binding Rossmann-fold domains"/>
    <property type="match status" value="1"/>
</dbReference>
<dbReference type="GO" id="GO:0016491">
    <property type="term" value="F:oxidoreductase activity"/>
    <property type="evidence" value="ECO:0007669"/>
    <property type="project" value="UniProtKB-KW"/>
</dbReference>
<evidence type="ECO:0000256" key="2">
    <source>
        <dbReference type="ARBA" id="ARBA00022857"/>
    </source>
</evidence>
<name>A0A8H5I8J6_9HYPO</name>
<keyword evidence="2" id="KW-0521">NADP</keyword>
<keyword evidence="3" id="KW-0560">Oxidoreductase</keyword>
<dbReference type="CDD" id="cd05233">
    <property type="entry name" value="SDR_c"/>
    <property type="match status" value="1"/>
</dbReference>
<dbReference type="PRINTS" id="PR00080">
    <property type="entry name" value="SDRFAMILY"/>
</dbReference>
<evidence type="ECO:0000256" key="3">
    <source>
        <dbReference type="ARBA" id="ARBA00023002"/>
    </source>
</evidence>
<gene>
    <name evidence="4" type="ORF">FNAPI_13239</name>
</gene>
<evidence type="ECO:0000256" key="1">
    <source>
        <dbReference type="ARBA" id="ARBA00006484"/>
    </source>
</evidence>
<reference evidence="4 5" key="1">
    <citation type="submission" date="2020-05" db="EMBL/GenBank/DDBJ databases">
        <title>Identification and distribution of gene clusters putatively required for synthesis of sphingolipid metabolism inhibitors in phylogenetically diverse species of the filamentous fungus Fusarium.</title>
        <authorList>
            <person name="Kim H.-S."/>
            <person name="Busman M."/>
            <person name="Brown D.W."/>
            <person name="Divon H."/>
            <person name="Uhlig S."/>
            <person name="Proctor R.H."/>
        </authorList>
    </citation>
    <scope>NUCLEOTIDE SEQUENCE [LARGE SCALE GENOMIC DNA]</scope>
    <source>
        <strain evidence="4 5">NRRL 25196</strain>
    </source>
</reference>
<dbReference type="InterPro" id="IPR002347">
    <property type="entry name" value="SDR_fam"/>
</dbReference>
<dbReference type="AlphaFoldDB" id="A0A8H5I8J6"/>
<protein>
    <submittedName>
        <fullName evidence="4">Dehydrogenase</fullName>
    </submittedName>
</protein>
<comment type="similarity">
    <text evidence="1">Belongs to the short-chain dehydrogenases/reductases (SDR) family.</text>
</comment>
<dbReference type="Pfam" id="PF13561">
    <property type="entry name" value="adh_short_C2"/>
    <property type="match status" value="1"/>
</dbReference>
<keyword evidence="5" id="KW-1185">Reference proteome</keyword>
<organism evidence="4 5">
    <name type="scientific">Fusarium napiforme</name>
    <dbReference type="NCBI Taxonomy" id="42672"/>
    <lineage>
        <taxon>Eukaryota</taxon>
        <taxon>Fungi</taxon>
        <taxon>Dikarya</taxon>
        <taxon>Ascomycota</taxon>
        <taxon>Pezizomycotina</taxon>
        <taxon>Sordariomycetes</taxon>
        <taxon>Hypocreomycetidae</taxon>
        <taxon>Hypocreales</taxon>
        <taxon>Nectriaceae</taxon>
        <taxon>Fusarium</taxon>
        <taxon>Fusarium fujikuroi species complex</taxon>
    </lineage>
</organism>